<evidence type="ECO:0000256" key="5">
    <source>
        <dbReference type="ARBA" id="ARBA00022695"/>
    </source>
</evidence>
<sequence length="477" mass="53958">MEECIVPVLLAGGVGSRLWPVSRESYPKQFCKLFDEFSLLQKTAERAKYISKDADLIVVTNYSYYFLCKDQLEAIGIYNVHYILEPCSRNTAPAIALAAQYACEYIHPDSVLLVLPSDHQLNDHAYFKSTVRAAMNFVERNKLVVFGIEPQSPKTGYGYIENGDAVDEGFEVKRFIEKPPLPLAKEFLLQGNFFWNSGLFLFKAKDYLNKLEKLANDIYVQSTKAFQATEPNLEFFRVNKIFDSCRAGSIDYEVMEKTNSAVMLPLRTNWSDLGCWLSVGEVVEGDEAGNVCYGDVMVDKCQNCLISSEGRRVVAIGVKDQVIVSTPDALLVIDKAYSQEVKRAVEQMKLQHDIAATEHPRMYRPWGFYEKLAVGADYQVKYLMVNPGSSLSLQLHRYRSEHWIVVSGEAEVVKGESVFRLHSNQSTFIEKGMKHRLSNPGDEPLLIIEVQSGKYLGEDDIVRFDDAYGRVVESTSL</sequence>
<reference evidence="13 14" key="1">
    <citation type="journal article" date="2009" name="Infect. Immun.">
        <title>Comparative genomics reveal extensive transposon-mediated genomic plasticity and diversity among potential effector proteins within the genus Coxiella.</title>
        <authorList>
            <person name="Beare P.A."/>
            <person name="Unsworth N."/>
            <person name="Andoh M."/>
            <person name="Voth D.E."/>
            <person name="Omsland A."/>
            <person name="Gilk S.D."/>
            <person name="Williams K.P."/>
            <person name="Sobral B.W."/>
            <person name="Kupko J.J.III."/>
            <person name="Porcella S.F."/>
            <person name="Samuel J.E."/>
            <person name="Heinzen R.A."/>
        </authorList>
    </citation>
    <scope>NUCLEOTIDE SEQUENCE [LARGE SCALE GENOMIC DNA]</scope>
    <source>
        <strain evidence="13 14">Dugway 5J108-111</strain>
    </source>
</reference>
<dbReference type="InterPro" id="IPR029044">
    <property type="entry name" value="Nucleotide-diphossugar_trans"/>
</dbReference>
<dbReference type="Gene3D" id="3.90.550.10">
    <property type="entry name" value="Spore Coat Polysaccharide Biosynthesis Protein SpsA, Chain A"/>
    <property type="match status" value="1"/>
</dbReference>
<dbReference type="NCBIfam" id="TIGR01479">
    <property type="entry name" value="GMP_PMI"/>
    <property type="match status" value="1"/>
</dbReference>
<dbReference type="GO" id="GO:0016853">
    <property type="term" value="F:isomerase activity"/>
    <property type="evidence" value="ECO:0007669"/>
    <property type="project" value="UniProtKB-KW"/>
</dbReference>
<name>A9KC87_COXBN</name>
<keyword evidence="13" id="KW-0413">Isomerase</keyword>
<gene>
    <name evidence="13" type="ordered locus">CBUD_0685</name>
</gene>
<evidence type="ECO:0000313" key="14">
    <source>
        <dbReference type="Proteomes" id="UP000008555"/>
    </source>
</evidence>
<dbReference type="AlphaFoldDB" id="A9KC87"/>
<evidence type="ECO:0000256" key="2">
    <source>
        <dbReference type="ARBA" id="ARBA00006115"/>
    </source>
</evidence>
<dbReference type="HOGENOM" id="CLU_035527_1_0_6"/>
<protein>
    <recommendedName>
        <fullName evidence="3">mannose-1-phosphate guanylyltransferase</fullName>
        <ecNumber evidence="3">2.7.7.13</ecNumber>
    </recommendedName>
</protein>
<evidence type="ECO:0000313" key="13">
    <source>
        <dbReference type="EMBL" id="ABS78311.1"/>
    </source>
</evidence>
<dbReference type="RefSeq" id="WP_011996682.1">
    <property type="nucleotide sequence ID" value="NC_009727.1"/>
</dbReference>
<dbReference type="GO" id="GO:0005525">
    <property type="term" value="F:GTP binding"/>
    <property type="evidence" value="ECO:0007669"/>
    <property type="project" value="UniProtKB-KW"/>
</dbReference>
<dbReference type="InterPro" id="IPR014710">
    <property type="entry name" value="RmlC-like_jellyroll"/>
</dbReference>
<dbReference type="SUPFAM" id="SSF51182">
    <property type="entry name" value="RmlC-like cupins"/>
    <property type="match status" value="1"/>
</dbReference>
<dbReference type="CDD" id="cd02509">
    <property type="entry name" value="GDP-M1P_Guanylyltransferase"/>
    <property type="match status" value="1"/>
</dbReference>
<dbReference type="KEGG" id="cbd:CBUD_0685"/>
<evidence type="ECO:0000259" key="10">
    <source>
        <dbReference type="Pfam" id="PF00483"/>
    </source>
</evidence>
<dbReference type="GO" id="GO:0004475">
    <property type="term" value="F:mannose-1-phosphate guanylyltransferase (GTP) activity"/>
    <property type="evidence" value="ECO:0007669"/>
    <property type="project" value="UniProtKB-EC"/>
</dbReference>
<dbReference type="InterPro" id="IPR011051">
    <property type="entry name" value="RmlC_Cupin_sf"/>
</dbReference>
<dbReference type="GO" id="GO:0000271">
    <property type="term" value="P:polysaccharide biosynthetic process"/>
    <property type="evidence" value="ECO:0007669"/>
    <property type="project" value="InterPro"/>
</dbReference>
<dbReference type="Gene3D" id="2.60.120.10">
    <property type="entry name" value="Jelly Rolls"/>
    <property type="match status" value="1"/>
</dbReference>
<organism evidence="13 14">
    <name type="scientific">Coxiella burnetii (strain Dugway 5J108-111)</name>
    <dbReference type="NCBI Taxonomy" id="434922"/>
    <lineage>
        <taxon>Bacteria</taxon>
        <taxon>Pseudomonadati</taxon>
        <taxon>Pseudomonadota</taxon>
        <taxon>Gammaproteobacteria</taxon>
        <taxon>Legionellales</taxon>
        <taxon>Coxiellaceae</taxon>
        <taxon>Coxiella</taxon>
    </lineage>
</organism>
<dbReference type="GO" id="GO:0009298">
    <property type="term" value="P:GDP-mannose biosynthetic process"/>
    <property type="evidence" value="ECO:0007669"/>
    <property type="project" value="UniProtKB-UniPathway"/>
</dbReference>
<evidence type="ECO:0000256" key="3">
    <source>
        <dbReference type="ARBA" id="ARBA00012387"/>
    </source>
</evidence>
<dbReference type="InterPro" id="IPR005835">
    <property type="entry name" value="NTP_transferase_dom"/>
</dbReference>
<evidence type="ECO:0000256" key="8">
    <source>
        <dbReference type="ARBA" id="ARBA00047343"/>
    </source>
</evidence>
<dbReference type="FunFam" id="2.60.120.10:FF:000032">
    <property type="entry name" value="Mannose-1-phosphate guanylyltransferase/mannose-6-phosphate isomerase"/>
    <property type="match status" value="1"/>
</dbReference>
<dbReference type="UniPathway" id="UPA00126">
    <property type="reaction ID" value="UER00930"/>
</dbReference>
<dbReference type="SUPFAM" id="SSF53448">
    <property type="entry name" value="Nucleotide-diphospho-sugar transferases"/>
    <property type="match status" value="1"/>
</dbReference>
<evidence type="ECO:0000256" key="6">
    <source>
        <dbReference type="ARBA" id="ARBA00022741"/>
    </source>
</evidence>
<accession>A9KC87</accession>
<comment type="similarity">
    <text evidence="2 9">Belongs to the mannose-6-phosphate isomerase type 2 family.</text>
</comment>
<dbReference type="InterPro" id="IPR049577">
    <property type="entry name" value="GMPP_N"/>
</dbReference>
<dbReference type="InterPro" id="IPR006375">
    <property type="entry name" value="Man1P_GuaTrfase/Man6P_Isoase"/>
</dbReference>
<keyword evidence="5 13" id="KW-0548">Nucleotidyltransferase</keyword>
<keyword evidence="4 13" id="KW-0808">Transferase</keyword>
<evidence type="ECO:0000256" key="7">
    <source>
        <dbReference type="ARBA" id="ARBA00023134"/>
    </source>
</evidence>
<dbReference type="InterPro" id="IPR054566">
    <property type="entry name" value="ManC/GMP-like_b-helix"/>
</dbReference>
<evidence type="ECO:0000256" key="4">
    <source>
        <dbReference type="ARBA" id="ARBA00022679"/>
    </source>
</evidence>
<feature type="domain" description="Nucleotidyl transferase" evidence="10">
    <location>
        <begin position="7"/>
        <end position="284"/>
    </location>
</feature>
<dbReference type="PANTHER" id="PTHR46390:SF1">
    <property type="entry name" value="MANNOSE-1-PHOSPHATE GUANYLYLTRANSFERASE"/>
    <property type="match status" value="1"/>
</dbReference>
<evidence type="ECO:0000259" key="12">
    <source>
        <dbReference type="Pfam" id="PF22640"/>
    </source>
</evidence>
<feature type="domain" description="MannoseP isomerase/GMP-like beta-helix" evidence="12">
    <location>
        <begin position="297"/>
        <end position="347"/>
    </location>
</feature>
<dbReference type="InterPro" id="IPR001538">
    <property type="entry name" value="Man6P_isomerase-2_C"/>
</dbReference>
<dbReference type="Proteomes" id="UP000008555">
    <property type="component" value="Chromosome"/>
</dbReference>
<dbReference type="EMBL" id="CP000733">
    <property type="protein sequence ID" value="ABS78311.1"/>
    <property type="molecule type" value="Genomic_DNA"/>
</dbReference>
<comment type="pathway">
    <text evidence="1">Nucleotide-sugar biosynthesis; GDP-alpha-D-mannose biosynthesis; GDP-alpha-D-mannose from alpha-D-mannose 1-phosphate (GTP route): step 1/1.</text>
</comment>
<keyword evidence="6" id="KW-0547">Nucleotide-binding</keyword>
<dbReference type="PANTHER" id="PTHR46390">
    <property type="entry name" value="MANNOSE-1-PHOSPHATE GUANYLYLTRANSFERASE"/>
    <property type="match status" value="1"/>
</dbReference>
<dbReference type="CDD" id="cd02213">
    <property type="entry name" value="cupin_PMI_typeII_C"/>
    <property type="match status" value="1"/>
</dbReference>
<dbReference type="Pfam" id="PF00483">
    <property type="entry name" value="NTP_transferase"/>
    <property type="match status" value="1"/>
</dbReference>
<dbReference type="InterPro" id="IPR051161">
    <property type="entry name" value="Mannose-6P_isomerase_type2"/>
</dbReference>
<dbReference type="Pfam" id="PF22640">
    <property type="entry name" value="ManC_GMP_beta-helix"/>
    <property type="match status" value="1"/>
</dbReference>
<dbReference type="Pfam" id="PF01050">
    <property type="entry name" value="MannoseP_isomer"/>
    <property type="match status" value="1"/>
</dbReference>
<evidence type="ECO:0000259" key="11">
    <source>
        <dbReference type="Pfam" id="PF01050"/>
    </source>
</evidence>
<evidence type="ECO:0000256" key="1">
    <source>
        <dbReference type="ARBA" id="ARBA00004823"/>
    </source>
</evidence>
<keyword evidence="7" id="KW-0342">GTP-binding</keyword>
<comment type="catalytic activity">
    <reaction evidence="8">
        <text>alpha-D-mannose 1-phosphate + GTP + H(+) = GDP-alpha-D-mannose + diphosphate</text>
        <dbReference type="Rhea" id="RHEA:15229"/>
        <dbReference type="ChEBI" id="CHEBI:15378"/>
        <dbReference type="ChEBI" id="CHEBI:33019"/>
        <dbReference type="ChEBI" id="CHEBI:37565"/>
        <dbReference type="ChEBI" id="CHEBI:57527"/>
        <dbReference type="ChEBI" id="CHEBI:58409"/>
        <dbReference type="EC" id="2.7.7.13"/>
    </reaction>
</comment>
<proteinExistence type="inferred from homology"/>
<dbReference type="EC" id="2.7.7.13" evidence="3"/>
<evidence type="ECO:0000256" key="9">
    <source>
        <dbReference type="RuleBase" id="RU004190"/>
    </source>
</evidence>
<dbReference type="FunFam" id="3.90.550.10:FF:000046">
    <property type="entry name" value="Mannose-1-phosphate guanylyltransferase (GDP)"/>
    <property type="match status" value="1"/>
</dbReference>
<feature type="domain" description="Mannose-6-phosphate isomerase type II C-terminal" evidence="11">
    <location>
        <begin position="355"/>
        <end position="466"/>
    </location>
</feature>